<organism evidence="1 2">
    <name type="scientific">Sphenostylis stenocarpa</name>
    <dbReference type="NCBI Taxonomy" id="92480"/>
    <lineage>
        <taxon>Eukaryota</taxon>
        <taxon>Viridiplantae</taxon>
        <taxon>Streptophyta</taxon>
        <taxon>Embryophyta</taxon>
        <taxon>Tracheophyta</taxon>
        <taxon>Spermatophyta</taxon>
        <taxon>Magnoliopsida</taxon>
        <taxon>eudicotyledons</taxon>
        <taxon>Gunneridae</taxon>
        <taxon>Pentapetalae</taxon>
        <taxon>rosids</taxon>
        <taxon>fabids</taxon>
        <taxon>Fabales</taxon>
        <taxon>Fabaceae</taxon>
        <taxon>Papilionoideae</taxon>
        <taxon>50 kb inversion clade</taxon>
        <taxon>NPAAA clade</taxon>
        <taxon>indigoferoid/millettioid clade</taxon>
        <taxon>Phaseoleae</taxon>
        <taxon>Sphenostylis</taxon>
    </lineage>
</organism>
<keyword evidence="2" id="KW-1185">Reference proteome</keyword>
<evidence type="ECO:0000313" key="1">
    <source>
        <dbReference type="EMBL" id="CAJ1971349.1"/>
    </source>
</evidence>
<dbReference type="EMBL" id="OY731405">
    <property type="protein sequence ID" value="CAJ1971349.1"/>
    <property type="molecule type" value="Genomic_DNA"/>
</dbReference>
<evidence type="ECO:0000313" key="2">
    <source>
        <dbReference type="Proteomes" id="UP001189624"/>
    </source>
</evidence>
<sequence>MERISREGDKGNKRFVLAEGDATCPRFCLHDNMIRLVMILQKNCGVDCDCDCSKKLAIGECR</sequence>
<gene>
    <name evidence="1" type="ORF">AYBTSS11_LOCUS23350</name>
</gene>
<dbReference type="AlphaFoldDB" id="A0AA86VUF1"/>
<dbReference type="Gramene" id="rna-AYBTSS11_LOCUS23350">
    <property type="protein sequence ID" value="CAJ1971349.1"/>
    <property type="gene ID" value="gene-AYBTSS11_LOCUS23350"/>
</dbReference>
<name>A0AA86VUF1_9FABA</name>
<dbReference type="Proteomes" id="UP001189624">
    <property type="component" value="Chromosome 8"/>
</dbReference>
<reference evidence="1" key="1">
    <citation type="submission" date="2023-10" db="EMBL/GenBank/DDBJ databases">
        <authorList>
            <person name="Domelevo Entfellner J.-B."/>
        </authorList>
    </citation>
    <scope>NUCLEOTIDE SEQUENCE</scope>
</reference>
<accession>A0AA86VUF1</accession>
<proteinExistence type="predicted"/>
<protein>
    <submittedName>
        <fullName evidence="1">Uncharacterized protein</fullName>
    </submittedName>
</protein>